<dbReference type="EMBL" id="VISQ01000001">
    <property type="protein sequence ID" value="TVZ68172.1"/>
    <property type="molecule type" value="Genomic_DNA"/>
</dbReference>
<sequence>MKTKNICAPKRDKSLVALPCPAKGNEQVENATTIGMARYSQAMQELAKL</sequence>
<reference evidence="1" key="2">
    <citation type="submission" date="2019-08" db="EMBL/GenBank/DDBJ databases">
        <title>Investigation of anaerobic lignin degradation for improved lignocellulosic biofuels.</title>
        <authorList>
            <person name="Deangelis K.PhD."/>
        </authorList>
    </citation>
    <scope>NUCLEOTIDE SEQUENCE [LARGE SCALE GENOMIC DNA]</scope>
    <source>
        <strain evidence="1">128R</strain>
    </source>
</reference>
<comment type="caution">
    <text evidence="1">The sequence shown here is derived from an EMBL/GenBank/DDBJ whole genome shotgun (WGS) entry which is preliminary data.</text>
</comment>
<name>A0A542D6H1_SERFO</name>
<dbReference type="AlphaFoldDB" id="A0A542D6H1"/>
<proteinExistence type="predicted"/>
<reference evidence="1" key="1">
    <citation type="submission" date="2019-06" db="EMBL/GenBank/DDBJ databases">
        <authorList>
            <person name="Deangelis K."/>
            <person name="Huntemann M."/>
            <person name="Clum A."/>
            <person name="Pillay M."/>
            <person name="Palaniappan K."/>
            <person name="Varghese N."/>
            <person name="Mikhailova N."/>
            <person name="Stamatis D."/>
            <person name="Reddy T."/>
            <person name="Daum C."/>
            <person name="Shapiro N."/>
            <person name="Ivanova N."/>
            <person name="Kyrpides N."/>
            <person name="Woyke T."/>
        </authorList>
    </citation>
    <scope>NUCLEOTIDE SEQUENCE [LARGE SCALE GENOMIC DNA]</scope>
    <source>
        <strain evidence="1">128R</strain>
    </source>
</reference>
<organism evidence="1">
    <name type="scientific">Serratia fonticola</name>
    <dbReference type="NCBI Taxonomy" id="47917"/>
    <lineage>
        <taxon>Bacteria</taxon>
        <taxon>Pseudomonadati</taxon>
        <taxon>Pseudomonadota</taxon>
        <taxon>Gammaproteobacteria</taxon>
        <taxon>Enterobacterales</taxon>
        <taxon>Yersiniaceae</taxon>
        <taxon>Serratia</taxon>
    </lineage>
</organism>
<protein>
    <submittedName>
        <fullName evidence="1">Uncharacterized protein</fullName>
    </submittedName>
</protein>
<accession>A0A542D6H1</accession>
<evidence type="ECO:0000313" key="1">
    <source>
        <dbReference type="EMBL" id="TVZ68172.1"/>
    </source>
</evidence>
<gene>
    <name evidence="1" type="ORF">FHU10_0596</name>
</gene>